<dbReference type="Proteomes" id="UP001595989">
    <property type="component" value="Unassembled WGS sequence"/>
</dbReference>
<protein>
    <submittedName>
        <fullName evidence="3">VanZ family protein</fullName>
    </submittedName>
</protein>
<dbReference type="InterPro" id="IPR016747">
    <property type="entry name" value="Phosphotransbutyrylase"/>
</dbReference>
<dbReference type="EMBL" id="JBHSFU010000004">
    <property type="protein sequence ID" value="MFC4557540.1"/>
    <property type="molecule type" value="Genomic_DNA"/>
</dbReference>
<keyword evidence="1" id="KW-1133">Transmembrane helix</keyword>
<evidence type="ECO:0000313" key="4">
    <source>
        <dbReference type="Proteomes" id="UP001595989"/>
    </source>
</evidence>
<feature type="transmembrane region" description="Helical" evidence="1">
    <location>
        <begin position="81"/>
        <end position="99"/>
    </location>
</feature>
<evidence type="ECO:0000259" key="2">
    <source>
        <dbReference type="Pfam" id="PF04892"/>
    </source>
</evidence>
<feature type="transmembrane region" description="Helical" evidence="1">
    <location>
        <begin position="106"/>
        <end position="123"/>
    </location>
</feature>
<dbReference type="NCBIfam" id="NF037970">
    <property type="entry name" value="vanZ_1"/>
    <property type="match status" value="1"/>
</dbReference>
<dbReference type="RefSeq" id="WP_390293515.1">
    <property type="nucleotide sequence ID" value="NZ_JBHSFU010000004.1"/>
</dbReference>
<dbReference type="PANTHER" id="PTHR28008">
    <property type="entry name" value="DOMAIN PROTEIN, PUTATIVE (AFU_ORTHOLOGUE AFUA_3G10980)-RELATED"/>
    <property type="match status" value="1"/>
</dbReference>
<comment type="caution">
    <text evidence="3">The sequence shown here is derived from an EMBL/GenBank/DDBJ whole genome shotgun (WGS) entry which is preliminary data.</text>
</comment>
<dbReference type="Pfam" id="PF04892">
    <property type="entry name" value="VanZ"/>
    <property type="match status" value="1"/>
</dbReference>
<dbReference type="PIRSF" id="PIRSF019083">
    <property type="entry name" value="UCP019083_VanZ"/>
    <property type="match status" value="1"/>
</dbReference>
<proteinExistence type="predicted"/>
<dbReference type="PANTHER" id="PTHR28008:SF1">
    <property type="entry name" value="DOMAIN PROTEIN, PUTATIVE (AFU_ORTHOLOGUE AFUA_3G10980)-RELATED"/>
    <property type="match status" value="1"/>
</dbReference>
<keyword evidence="4" id="KW-1185">Reference proteome</keyword>
<feature type="transmembrane region" description="Helical" evidence="1">
    <location>
        <begin position="143"/>
        <end position="163"/>
    </location>
</feature>
<name>A0ABV9DFP1_9BACI</name>
<evidence type="ECO:0000313" key="3">
    <source>
        <dbReference type="EMBL" id="MFC4557540.1"/>
    </source>
</evidence>
<feature type="domain" description="VanZ-like" evidence="2">
    <location>
        <begin position="11"/>
        <end position="158"/>
    </location>
</feature>
<organism evidence="3 4">
    <name type="scientific">Virgibacillus kekensis</name>
    <dbReference type="NCBI Taxonomy" id="202261"/>
    <lineage>
        <taxon>Bacteria</taxon>
        <taxon>Bacillati</taxon>
        <taxon>Bacillota</taxon>
        <taxon>Bacilli</taxon>
        <taxon>Bacillales</taxon>
        <taxon>Bacillaceae</taxon>
        <taxon>Virgibacillus</taxon>
    </lineage>
</organism>
<evidence type="ECO:0000256" key="1">
    <source>
        <dbReference type="SAM" id="Phobius"/>
    </source>
</evidence>
<reference evidence="4" key="1">
    <citation type="journal article" date="2019" name="Int. J. Syst. Evol. Microbiol.">
        <title>The Global Catalogue of Microorganisms (GCM) 10K type strain sequencing project: providing services to taxonomists for standard genome sequencing and annotation.</title>
        <authorList>
            <consortium name="The Broad Institute Genomics Platform"/>
            <consortium name="The Broad Institute Genome Sequencing Center for Infectious Disease"/>
            <person name="Wu L."/>
            <person name="Ma J."/>
        </authorList>
    </citation>
    <scope>NUCLEOTIDE SEQUENCE [LARGE SCALE GENOMIC DNA]</scope>
    <source>
        <strain evidence="4">CGMCC 4.7426</strain>
    </source>
</reference>
<keyword evidence="1" id="KW-0472">Membrane</keyword>
<accession>A0ABV9DFP1</accession>
<dbReference type="InterPro" id="IPR006976">
    <property type="entry name" value="VanZ-like"/>
</dbReference>
<feature type="transmembrane region" description="Helical" evidence="1">
    <location>
        <begin position="7"/>
        <end position="25"/>
    </location>
</feature>
<sequence>MKAILLKYGYWLLPIAWMGIIYYSSATPYQEQNMKPFLSNTFDLSFLTPWFDWINFTYHHSEVSVAVLGIEGFIEFFVRKGAHVGVFFVLMCLFYLALHKMGMTRLWKKSAIGFVLTVAYAGLDEFHQSFTANRTPYFGDVILDSFGALLAVICLTVFQRWAVTKQNRNRKL</sequence>
<gene>
    <name evidence="3" type="ORF">ACFO3D_04880</name>
</gene>
<keyword evidence="1" id="KW-0812">Transmembrane</keyword>